<dbReference type="EMBL" id="JACADJ010000009">
    <property type="protein sequence ID" value="NWH04252.1"/>
    <property type="molecule type" value="Genomic_DNA"/>
</dbReference>
<dbReference type="Pfam" id="PF12974">
    <property type="entry name" value="Phosphonate-bd"/>
    <property type="match status" value="1"/>
</dbReference>
<comment type="similarity">
    <text evidence="1">Belongs to the phosphate/phosphite/phosphonate binding protein family.</text>
</comment>
<keyword evidence="4" id="KW-1185">Reference proteome</keyword>
<reference evidence="3 4" key="1">
    <citation type="submission" date="2020-06" db="EMBL/GenBank/DDBJ databases">
        <title>High-quality draft genome of sulfate reducer Desulfobacter latus type strain AcrS2 isolated from marine sediment.</title>
        <authorList>
            <person name="Hoppe M."/>
            <person name="Larsen C.K."/>
            <person name="Marshall I.P.G."/>
            <person name="Schramm A."/>
            <person name="Marietou A.G."/>
        </authorList>
    </citation>
    <scope>NUCLEOTIDE SEQUENCE [LARGE SCALE GENOMIC DNA]</scope>
    <source>
        <strain evidence="3 4">AcRS2</strain>
    </source>
</reference>
<dbReference type="PANTHER" id="PTHR35841:SF1">
    <property type="entry name" value="PHOSPHONATES-BINDING PERIPLASMIC PROTEIN"/>
    <property type="match status" value="1"/>
</dbReference>
<comment type="caution">
    <text evidence="3">The sequence shown here is derived from an EMBL/GenBank/DDBJ whole genome shotgun (WGS) entry which is preliminary data.</text>
</comment>
<dbReference type="PANTHER" id="PTHR35841">
    <property type="entry name" value="PHOSPHONATES-BINDING PERIPLASMIC PROTEIN"/>
    <property type="match status" value="1"/>
</dbReference>
<organism evidence="3 4">
    <name type="scientific">Desulfobacter latus</name>
    <dbReference type="NCBI Taxonomy" id="2292"/>
    <lineage>
        <taxon>Bacteria</taxon>
        <taxon>Pseudomonadati</taxon>
        <taxon>Thermodesulfobacteriota</taxon>
        <taxon>Desulfobacteria</taxon>
        <taxon>Desulfobacterales</taxon>
        <taxon>Desulfobacteraceae</taxon>
        <taxon>Desulfobacter</taxon>
    </lineage>
</organism>
<gene>
    <name evidence="3" type="ORF">HXW94_04495</name>
</gene>
<evidence type="ECO:0000256" key="1">
    <source>
        <dbReference type="ARBA" id="ARBA00007162"/>
    </source>
</evidence>
<evidence type="ECO:0000313" key="3">
    <source>
        <dbReference type="EMBL" id="NWH04252.1"/>
    </source>
</evidence>
<name>A0A850T4Q2_9BACT</name>
<dbReference type="SUPFAM" id="SSF53850">
    <property type="entry name" value="Periplasmic binding protein-like II"/>
    <property type="match status" value="1"/>
</dbReference>
<accession>A0A850T4Q2</accession>
<dbReference type="AlphaFoldDB" id="A0A850T4Q2"/>
<keyword evidence="2" id="KW-0732">Signal</keyword>
<dbReference type="NCBIfam" id="TIGR01098">
    <property type="entry name" value="3A0109s03R"/>
    <property type="match status" value="1"/>
</dbReference>
<dbReference type="InterPro" id="IPR005770">
    <property type="entry name" value="PhnD"/>
</dbReference>
<dbReference type="GO" id="GO:0043190">
    <property type="term" value="C:ATP-binding cassette (ABC) transporter complex"/>
    <property type="evidence" value="ECO:0007669"/>
    <property type="project" value="InterPro"/>
</dbReference>
<dbReference type="Gene3D" id="3.40.190.10">
    <property type="entry name" value="Periplasmic binding protein-like II"/>
    <property type="match status" value="2"/>
</dbReference>
<proteinExistence type="inferred from homology"/>
<sequence>MLKIKFALIMFALIIFVSLIVIPVTQAGNTLYFGVIPLESQDIMFKKFIPLAKYLEKELGMGVELVIGKDYQDTMDAIGGNKIQMAYLTPTTYPKSKKQNPDSDIRSLVRFQSKGHGTYRSCIIVPIDGDAEGVADLKGKKFAFGSKNSTSSHLMPRSILAAKGIQFKDIQAEYLGSHSNVAAAVSAEQFAGGGVKESVAEKFAADEEVRILVKSAPIPEFPICINKHVSSELETKIVAAFKKLNTGSDDAKTVMTAINKKYTGVEDATDEDYDVIRTMILNLYGEAFYNK</sequence>
<dbReference type="Proteomes" id="UP000553343">
    <property type="component" value="Unassembled WGS sequence"/>
</dbReference>
<evidence type="ECO:0000313" key="4">
    <source>
        <dbReference type="Proteomes" id="UP000553343"/>
    </source>
</evidence>
<evidence type="ECO:0000256" key="2">
    <source>
        <dbReference type="ARBA" id="ARBA00022729"/>
    </source>
</evidence>
<protein>
    <submittedName>
        <fullName evidence="3">Phosphate/phosphite/phosphonate ABC transporter substrate-binding protein</fullName>
    </submittedName>
</protein>
<dbReference type="GO" id="GO:0055085">
    <property type="term" value="P:transmembrane transport"/>
    <property type="evidence" value="ECO:0007669"/>
    <property type="project" value="InterPro"/>
</dbReference>